<dbReference type="EMBL" id="GGEC01080765">
    <property type="protein sequence ID" value="MBX61249.1"/>
    <property type="molecule type" value="Transcribed_RNA"/>
</dbReference>
<accession>A0A2P2Q2U9</accession>
<name>A0A2P2Q2U9_RHIMU</name>
<evidence type="ECO:0000313" key="1">
    <source>
        <dbReference type="EMBL" id="MBX61249.1"/>
    </source>
</evidence>
<organism evidence="1">
    <name type="scientific">Rhizophora mucronata</name>
    <name type="common">Asiatic mangrove</name>
    <dbReference type="NCBI Taxonomy" id="61149"/>
    <lineage>
        <taxon>Eukaryota</taxon>
        <taxon>Viridiplantae</taxon>
        <taxon>Streptophyta</taxon>
        <taxon>Embryophyta</taxon>
        <taxon>Tracheophyta</taxon>
        <taxon>Spermatophyta</taxon>
        <taxon>Magnoliopsida</taxon>
        <taxon>eudicotyledons</taxon>
        <taxon>Gunneridae</taxon>
        <taxon>Pentapetalae</taxon>
        <taxon>rosids</taxon>
        <taxon>fabids</taxon>
        <taxon>Malpighiales</taxon>
        <taxon>Rhizophoraceae</taxon>
        <taxon>Rhizophora</taxon>
    </lineage>
</organism>
<protein>
    <submittedName>
        <fullName evidence="1">Uncharacterized protein</fullName>
    </submittedName>
</protein>
<reference evidence="1" key="1">
    <citation type="submission" date="2018-02" db="EMBL/GenBank/DDBJ databases">
        <title>Rhizophora mucronata_Transcriptome.</title>
        <authorList>
            <person name="Meera S.P."/>
            <person name="Sreeshan A."/>
            <person name="Augustine A."/>
        </authorList>
    </citation>
    <scope>NUCLEOTIDE SEQUENCE</scope>
    <source>
        <tissue evidence="1">Leaf</tissue>
    </source>
</reference>
<sequence>MNCTSNYNNHVA</sequence>
<proteinExistence type="predicted"/>